<evidence type="ECO:0000313" key="2">
    <source>
        <dbReference type="Proteomes" id="UP000035682"/>
    </source>
</evidence>
<dbReference type="WBParaSite" id="SRAE_0000074300.1">
    <property type="protein sequence ID" value="SRAE_0000074300.1"/>
    <property type="gene ID" value="WBGene00256500"/>
</dbReference>
<protein>
    <submittedName>
        <fullName evidence="1 3">Uncharacterized protein</fullName>
    </submittedName>
</protein>
<accession>A0A090KW27</accession>
<dbReference type="AlphaFoldDB" id="A0A090KW27"/>
<evidence type="ECO:0000313" key="4">
    <source>
        <dbReference type="WormBase" id="SRAE_0000074300"/>
    </source>
</evidence>
<sequence>TKNLPFVKDVPICISI</sequence>
<dbReference type="Proteomes" id="UP000035682">
    <property type="component" value="Unplaced"/>
</dbReference>
<name>A0A090KW27_STRRB</name>
<reference evidence="1" key="1">
    <citation type="submission" date="2014-09" db="EMBL/GenBank/DDBJ databases">
        <authorList>
            <person name="Aslett A.Martin."/>
        </authorList>
    </citation>
    <scope>NUCLEOTIDE SEQUENCE</scope>
    <source>
        <strain evidence="1">ED321 Heterogonic</strain>
    </source>
</reference>
<reference evidence="2" key="2">
    <citation type="submission" date="2014-09" db="EMBL/GenBank/DDBJ databases">
        <authorList>
            <person name="Martin A.A."/>
        </authorList>
    </citation>
    <scope>NUCLEOTIDE SEQUENCE</scope>
    <source>
        <strain evidence="2">ED321</strain>
    </source>
</reference>
<gene>
    <name evidence="1 4" type="ORF">SRAE_0000074300</name>
</gene>
<evidence type="ECO:0000313" key="1">
    <source>
        <dbReference type="EMBL" id="CEF61626.1"/>
    </source>
</evidence>
<dbReference type="EMBL" id="LN609425">
    <property type="protein sequence ID" value="CEF61626.1"/>
    <property type="molecule type" value="Genomic_DNA"/>
</dbReference>
<reference evidence="3" key="3">
    <citation type="submission" date="2020-12" db="UniProtKB">
        <authorList>
            <consortium name="WormBaseParasite"/>
        </authorList>
    </citation>
    <scope>IDENTIFICATION</scope>
</reference>
<dbReference type="WormBase" id="SRAE_0000074300">
    <property type="protein sequence ID" value="SRP02707"/>
    <property type="gene ID" value="WBGene00256500"/>
</dbReference>
<feature type="non-terminal residue" evidence="1">
    <location>
        <position position="1"/>
    </location>
</feature>
<keyword evidence="2" id="KW-1185">Reference proteome</keyword>
<organism evidence="1">
    <name type="scientific">Strongyloides ratti</name>
    <name type="common">Parasitic roundworm</name>
    <dbReference type="NCBI Taxonomy" id="34506"/>
    <lineage>
        <taxon>Eukaryota</taxon>
        <taxon>Metazoa</taxon>
        <taxon>Ecdysozoa</taxon>
        <taxon>Nematoda</taxon>
        <taxon>Chromadorea</taxon>
        <taxon>Rhabditida</taxon>
        <taxon>Tylenchina</taxon>
        <taxon>Panagrolaimomorpha</taxon>
        <taxon>Strongyloidoidea</taxon>
        <taxon>Strongyloididae</taxon>
        <taxon>Strongyloides</taxon>
    </lineage>
</organism>
<evidence type="ECO:0000313" key="3">
    <source>
        <dbReference type="WBParaSite" id="SRAE_0000074300.1"/>
    </source>
</evidence>
<proteinExistence type="predicted"/>